<dbReference type="InterPro" id="IPR050188">
    <property type="entry name" value="RluA_PseudoU_synthase"/>
</dbReference>
<dbReference type="GO" id="GO:0003723">
    <property type="term" value="F:RNA binding"/>
    <property type="evidence" value="ECO:0007669"/>
    <property type="project" value="UniProtKB-KW"/>
</dbReference>
<gene>
    <name evidence="7" type="ORF">E4P47_06080</name>
</gene>
<dbReference type="InterPro" id="IPR036986">
    <property type="entry name" value="S4_RNA-bd_sf"/>
</dbReference>
<dbReference type="InterPro" id="IPR006224">
    <property type="entry name" value="PsdUridine_synth_RluA-like_CS"/>
</dbReference>
<dbReference type="InterPro" id="IPR006145">
    <property type="entry name" value="PsdUridine_synth_RsuA/RluA"/>
</dbReference>
<dbReference type="EC" id="5.4.99.-" evidence="5"/>
<comment type="caution">
    <text evidence="7">The sequence shown here is derived from an EMBL/GenBank/DDBJ whole genome shotgun (WGS) entry which is preliminary data.</text>
</comment>
<name>A0A4Y8WPH3_9PORP</name>
<dbReference type="PROSITE" id="PS50889">
    <property type="entry name" value="S4"/>
    <property type="match status" value="1"/>
</dbReference>
<evidence type="ECO:0000313" key="7">
    <source>
        <dbReference type="EMBL" id="TFH94800.1"/>
    </source>
</evidence>
<dbReference type="InterPro" id="IPR006225">
    <property type="entry name" value="PsdUridine_synth_RluC/D"/>
</dbReference>
<dbReference type="SMART" id="SM00363">
    <property type="entry name" value="S4"/>
    <property type="match status" value="1"/>
</dbReference>
<dbReference type="PANTHER" id="PTHR21600">
    <property type="entry name" value="MITOCHONDRIAL RNA PSEUDOURIDINE SYNTHASE"/>
    <property type="match status" value="1"/>
</dbReference>
<dbReference type="Gene3D" id="3.30.2350.10">
    <property type="entry name" value="Pseudouridine synthase"/>
    <property type="match status" value="1"/>
</dbReference>
<evidence type="ECO:0000256" key="5">
    <source>
        <dbReference type="RuleBase" id="RU362028"/>
    </source>
</evidence>
<dbReference type="FunFam" id="3.30.2350.10:FF:000006">
    <property type="entry name" value="Pseudouridine synthase"/>
    <property type="match status" value="1"/>
</dbReference>
<comment type="catalytic activity">
    <reaction evidence="5">
        <text>a uridine in RNA = a pseudouridine in RNA</text>
        <dbReference type="Rhea" id="RHEA:48348"/>
        <dbReference type="Rhea" id="RHEA-COMP:12068"/>
        <dbReference type="Rhea" id="RHEA-COMP:12069"/>
        <dbReference type="ChEBI" id="CHEBI:65314"/>
        <dbReference type="ChEBI" id="CHEBI:65315"/>
    </reaction>
</comment>
<dbReference type="Gene3D" id="3.10.290.10">
    <property type="entry name" value="RNA-binding S4 domain"/>
    <property type="match status" value="1"/>
</dbReference>
<protein>
    <recommendedName>
        <fullName evidence="5">Pseudouridine synthase</fullName>
        <ecNumber evidence="5">5.4.99.-</ecNumber>
    </recommendedName>
</protein>
<dbReference type="Proteomes" id="UP000297225">
    <property type="component" value="Unassembled WGS sequence"/>
</dbReference>
<dbReference type="Pfam" id="PF01479">
    <property type="entry name" value="S4"/>
    <property type="match status" value="1"/>
</dbReference>
<accession>A0A4Y8WPH3</accession>
<dbReference type="GO" id="GO:0120159">
    <property type="term" value="F:rRNA pseudouridine synthase activity"/>
    <property type="evidence" value="ECO:0007669"/>
    <property type="project" value="UniProtKB-ARBA"/>
</dbReference>
<dbReference type="SUPFAM" id="SSF55120">
    <property type="entry name" value="Pseudouridine synthase"/>
    <property type="match status" value="1"/>
</dbReference>
<dbReference type="EMBL" id="SPNC01000085">
    <property type="protein sequence ID" value="TFH94800.1"/>
    <property type="molecule type" value="Genomic_DNA"/>
</dbReference>
<dbReference type="Pfam" id="PF00849">
    <property type="entry name" value="PseudoU_synth_2"/>
    <property type="match status" value="1"/>
</dbReference>
<dbReference type="STRING" id="1122973.GCA_000379925_00909"/>
<dbReference type="SUPFAM" id="SSF55174">
    <property type="entry name" value="Alpha-L RNA-binding motif"/>
    <property type="match status" value="1"/>
</dbReference>
<dbReference type="PANTHER" id="PTHR21600:SF44">
    <property type="entry name" value="RIBOSOMAL LARGE SUBUNIT PSEUDOURIDINE SYNTHASE D"/>
    <property type="match status" value="1"/>
</dbReference>
<comment type="function">
    <text evidence="5">Responsible for synthesis of pseudouridine from uracil.</text>
</comment>
<organism evidence="7 8">
    <name type="scientific">Porphyromonas levii</name>
    <dbReference type="NCBI Taxonomy" id="28114"/>
    <lineage>
        <taxon>Bacteria</taxon>
        <taxon>Pseudomonadati</taxon>
        <taxon>Bacteroidota</taxon>
        <taxon>Bacteroidia</taxon>
        <taxon>Bacteroidales</taxon>
        <taxon>Porphyromonadaceae</taxon>
        <taxon>Porphyromonas</taxon>
    </lineage>
</organism>
<dbReference type="InterPro" id="IPR002942">
    <property type="entry name" value="S4_RNA-bd"/>
</dbReference>
<dbReference type="CDD" id="cd00165">
    <property type="entry name" value="S4"/>
    <property type="match status" value="1"/>
</dbReference>
<keyword evidence="2 4" id="KW-0694">RNA-binding</keyword>
<dbReference type="OrthoDB" id="9807829at2"/>
<reference evidence="7 8" key="1">
    <citation type="submission" date="2019-03" db="EMBL/GenBank/DDBJ databases">
        <title>Porphyromonas levii Isolated from the Uterus of Dairy Cows.</title>
        <authorList>
            <person name="Francis A.M."/>
        </authorList>
    </citation>
    <scope>NUCLEOTIDE SEQUENCE [LARGE SCALE GENOMIC DNA]</scope>
    <source>
        <strain evidence="7 8">AF5678</strain>
    </source>
</reference>
<dbReference type="GO" id="GO:0000455">
    <property type="term" value="P:enzyme-directed rRNA pseudouridine synthesis"/>
    <property type="evidence" value="ECO:0007669"/>
    <property type="project" value="UniProtKB-ARBA"/>
</dbReference>
<dbReference type="CDD" id="cd02869">
    <property type="entry name" value="PseudoU_synth_RluA_like"/>
    <property type="match status" value="1"/>
</dbReference>
<comment type="similarity">
    <text evidence="1 5">Belongs to the pseudouridine synthase RluA family.</text>
</comment>
<feature type="domain" description="RNA-binding S4" evidence="6">
    <location>
        <begin position="56"/>
        <end position="114"/>
    </location>
</feature>
<keyword evidence="8" id="KW-1185">Reference proteome</keyword>
<dbReference type="InterPro" id="IPR020103">
    <property type="entry name" value="PsdUridine_synth_cat_dom_sf"/>
</dbReference>
<dbReference type="NCBIfam" id="TIGR00005">
    <property type="entry name" value="rluA_subfam"/>
    <property type="match status" value="1"/>
</dbReference>
<evidence type="ECO:0000313" key="8">
    <source>
        <dbReference type="Proteomes" id="UP000297225"/>
    </source>
</evidence>
<sequence length="380" mass="43094">MVLTAGNDDTSAYQEEELWELETLDEMDDSEDGASVDAPTLFEHFSCVVDKGQTPLRIDRFLVDRMPKVSRNRIQQAAEAGALFVGDKAVRANYKVRPGEVISLRLERPPYELEIRPEPIPLSVVYEDENLMVVNKPAGLVVHPGHGNYTGTLLNALAYHLKDDPKYDPNDPEVGLVHRIDKDTSGLLLIAKEATVRTALARQFFEKTTRREYLALVWGRMPEEEGTVRTNLGRDPKDRMVMTTFPYGGDEGKTAVTHYRVEEELGYVSLIRCKLETGRTHQIRAHVRSLGHPIFNDERYGGAELLRGNRFASYRKFVENCFALCPRQALHAQTLGFYHPVKKEQMDFTSELPEDMGALLEKWRRYVAAGVITAENLVDE</sequence>
<evidence type="ECO:0000256" key="3">
    <source>
        <dbReference type="ARBA" id="ARBA00023235"/>
    </source>
</evidence>
<evidence type="ECO:0000259" key="6">
    <source>
        <dbReference type="SMART" id="SM00363"/>
    </source>
</evidence>
<keyword evidence="3 5" id="KW-0413">Isomerase</keyword>
<proteinExistence type="inferred from homology"/>
<dbReference type="AlphaFoldDB" id="A0A4Y8WPH3"/>
<evidence type="ECO:0000256" key="1">
    <source>
        <dbReference type="ARBA" id="ARBA00010876"/>
    </source>
</evidence>
<evidence type="ECO:0000256" key="2">
    <source>
        <dbReference type="ARBA" id="ARBA00022884"/>
    </source>
</evidence>
<dbReference type="PROSITE" id="PS01129">
    <property type="entry name" value="PSI_RLU"/>
    <property type="match status" value="1"/>
</dbReference>
<evidence type="ECO:0000256" key="4">
    <source>
        <dbReference type="PROSITE-ProRule" id="PRU00182"/>
    </source>
</evidence>